<dbReference type="AlphaFoldDB" id="A0A0D2AWQ0"/>
<dbReference type="OrthoDB" id="40334at2759"/>
<proteinExistence type="predicted"/>
<organism evidence="2 3">
    <name type="scientific">Verruconis gallopava</name>
    <dbReference type="NCBI Taxonomy" id="253628"/>
    <lineage>
        <taxon>Eukaryota</taxon>
        <taxon>Fungi</taxon>
        <taxon>Dikarya</taxon>
        <taxon>Ascomycota</taxon>
        <taxon>Pezizomycotina</taxon>
        <taxon>Dothideomycetes</taxon>
        <taxon>Pleosporomycetidae</taxon>
        <taxon>Venturiales</taxon>
        <taxon>Sympoventuriaceae</taxon>
        <taxon>Verruconis</taxon>
    </lineage>
</organism>
<dbReference type="InParanoid" id="A0A0D2AWQ0"/>
<name>A0A0D2AWQ0_9PEZI</name>
<keyword evidence="3" id="KW-1185">Reference proteome</keyword>
<dbReference type="Proteomes" id="UP000053259">
    <property type="component" value="Unassembled WGS sequence"/>
</dbReference>
<gene>
    <name evidence="2" type="ORF">PV09_05329</name>
</gene>
<dbReference type="VEuPathDB" id="FungiDB:PV09_05329"/>
<reference evidence="2 3" key="1">
    <citation type="submission" date="2015-01" db="EMBL/GenBank/DDBJ databases">
        <title>The Genome Sequence of Ochroconis gallopava CBS43764.</title>
        <authorList>
            <consortium name="The Broad Institute Genomics Platform"/>
            <person name="Cuomo C."/>
            <person name="de Hoog S."/>
            <person name="Gorbushina A."/>
            <person name="Stielow B."/>
            <person name="Teixiera M."/>
            <person name="Abouelleil A."/>
            <person name="Chapman S.B."/>
            <person name="Priest M."/>
            <person name="Young S.K."/>
            <person name="Wortman J."/>
            <person name="Nusbaum C."/>
            <person name="Birren B."/>
        </authorList>
    </citation>
    <scope>NUCLEOTIDE SEQUENCE [LARGE SCALE GENOMIC DNA]</scope>
    <source>
        <strain evidence="2 3">CBS 43764</strain>
    </source>
</reference>
<protein>
    <recommendedName>
        <fullName evidence="4">Alkyl hydroperoxide reductase subunit C/ Thiol specific antioxidant domain-containing protein</fullName>
    </recommendedName>
</protein>
<accession>A0A0D2AWQ0</accession>
<dbReference type="Gene3D" id="3.40.30.10">
    <property type="entry name" value="Glutaredoxin"/>
    <property type="match status" value="1"/>
</dbReference>
<dbReference type="PANTHER" id="PTHR28630:SF3">
    <property type="entry name" value="PEROXIREDOXIN-LIKE 2C"/>
    <property type="match status" value="1"/>
</dbReference>
<feature type="compositionally biased region" description="Pro residues" evidence="1">
    <location>
        <begin position="17"/>
        <end position="26"/>
    </location>
</feature>
<dbReference type="GeneID" id="27313302"/>
<dbReference type="InterPro" id="IPR032801">
    <property type="entry name" value="PXL2A/B/C"/>
</dbReference>
<evidence type="ECO:0000256" key="1">
    <source>
        <dbReference type="SAM" id="MobiDB-lite"/>
    </source>
</evidence>
<evidence type="ECO:0000313" key="3">
    <source>
        <dbReference type="Proteomes" id="UP000053259"/>
    </source>
</evidence>
<dbReference type="HOGENOM" id="CLU_035338_1_0_1"/>
<dbReference type="SUPFAM" id="SSF52833">
    <property type="entry name" value="Thioredoxin-like"/>
    <property type="match status" value="1"/>
</dbReference>
<feature type="compositionally biased region" description="Polar residues" evidence="1">
    <location>
        <begin position="1"/>
        <end position="14"/>
    </location>
</feature>
<evidence type="ECO:0008006" key="4">
    <source>
        <dbReference type="Google" id="ProtNLM"/>
    </source>
</evidence>
<feature type="region of interest" description="Disordered" evidence="1">
    <location>
        <begin position="1"/>
        <end position="36"/>
    </location>
</feature>
<sequence length="243" mass="27045">MTERAPTTTVSANGTLPLPPEEPPVCGPTDLGGESKESTYALPSAEVLAKASKMPVLDSEGKSHSLQSIYENDSGAVQRNLIIFIRHFACTVCQQYVRHLANALPPLKLAALSPPTRITIIGNGDPSIIERYKKDVPCPFDLYTDPGAKLYAQLGMIRNLGMGKDAPEYVEGKSMLKLSWDGFVNVLKQPQNAFKMGDWSQIGGEFLFIKDEEEWRCTWAHRMRTTRDHAEVRELKKVLQIDE</sequence>
<dbReference type="Pfam" id="PF13911">
    <property type="entry name" value="AhpC-TSA_2"/>
    <property type="match status" value="1"/>
</dbReference>
<dbReference type="STRING" id="253628.A0A0D2AWQ0"/>
<dbReference type="InterPro" id="IPR036249">
    <property type="entry name" value="Thioredoxin-like_sf"/>
</dbReference>
<dbReference type="EMBL" id="KN847544">
    <property type="protein sequence ID" value="KIW03574.1"/>
    <property type="molecule type" value="Genomic_DNA"/>
</dbReference>
<dbReference type="PANTHER" id="PTHR28630">
    <property type="match status" value="1"/>
</dbReference>
<evidence type="ECO:0000313" key="2">
    <source>
        <dbReference type="EMBL" id="KIW03574.1"/>
    </source>
</evidence>
<dbReference type="RefSeq" id="XP_016213443.1">
    <property type="nucleotide sequence ID" value="XM_016358824.1"/>
</dbReference>